<evidence type="ECO:0000313" key="2">
    <source>
        <dbReference type="EMBL" id="MBO1081793.1"/>
    </source>
</evidence>
<dbReference type="InterPro" id="IPR013424">
    <property type="entry name" value="Ice-binding_C"/>
</dbReference>
<evidence type="ECO:0000313" key="3">
    <source>
        <dbReference type="Proteomes" id="UP001518989"/>
    </source>
</evidence>
<feature type="domain" description="Ice-binding protein C-terminal" evidence="1">
    <location>
        <begin position="160"/>
        <end position="179"/>
    </location>
</feature>
<accession>A0ABS3KWD0</accession>
<evidence type="ECO:0000259" key="1">
    <source>
        <dbReference type="Pfam" id="PF07589"/>
    </source>
</evidence>
<proteinExistence type="predicted"/>
<protein>
    <submittedName>
        <fullName evidence="2">PEP-CTERM sorting domain-containing protein</fullName>
    </submittedName>
</protein>
<keyword evidence="3" id="KW-1185">Reference proteome</keyword>
<organism evidence="2 3">
    <name type="scientific">Roseomonas haemaphysalidis</name>
    <dbReference type="NCBI Taxonomy" id="2768162"/>
    <lineage>
        <taxon>Bacteria</taxon>
        <taxon>Pseudomonadati</taxon>
        <taxon>Pseudomonadota</taxon>
        <taxon>Alphaproteobacteria</taxon>
        <taxon>Acetobacterales</taxon>
        <taxon>Roseomonadaceae</taxon>
        <taxon>Roseomonas</taxon>
    </lineage>
</organism>
<name>A0ABS3KWD0_9PROT</name>
<sequence>MPLGLASALPASAAVIGNIGNITVQGGSTSSSFAPNASYTLFGNNGEIFKSVDISTTGTAAVTSFGAPFFSPPWPTSKFTKRGTVVYGSGNLFVSYPTKADIGASLNDTSVVLAFTIADGTYGFVRFNGTTPLLYAYETVASQSIVVGSAFTGPINPPTAVPEPASLALFGMGLAGLTMVQRPKAI</sequence>
<dbReference type="Pfam" id="PF07589">
    <property type="entry name" value="PEP-CTERM"/>
    <property type="match status" value="1"/>
</dbReference>
<dbReference type="EMBL" id="JACTNG010000021">
    <property type="protein sequence ID" value="MBO1081793.1"/>
    <property type="molecule type" value="Genomic_DNA"/>
</dbReference>
<comment type="caution">
    <text evidence="2">The sequence shown here is derived from an EMBL/GenBank/DDBJ whole genome shotgun (WGS) entry which is preliminary data.</text>
</comment>
<reference evidence="2 3" key="1">
    <citation type="submission" date="2020-09" db="EMBL/GenBank/DDBJ databases">
        <title>Roseomonas.</title>
        <authorList>
            <person name="Zhu W."/>
        </authorList>
    </citation>
    <scope>NUCLEOTIDE SEQUENCE [LARGE SCALE GENOMIC DNA]</scope>
    <source>
        <strain evidence="2 3">573</strain>
    </source>
</reference>
<dbReference type="NCBIfam" id="TIGR02595">
    <property type="entry name" value="PEP_CTERM"/>
    <property type="match status" value="1"/>
</dbReference>
<dbReference type="Proteomes" id="UP001518989">
    <property type="component" value="Unassembled WGS sequence"/>
</dbReference>
<gene>
    <name evidence="2" type="ORF">IAI61_22440</name>
</gene>